<dbReference type="AlphaFoldDB" id="A0ABD3AT63"/>
<gene>
    <name evidence="1" type="ORF">ACH5RR_002722</name>
</gene>
<accession>A0ABD3AT63</accession>
<evidence type="ECO:0000313" key="1">
    <source>
        <dbReference type="EMBL" id="KAL3534261.1"/>
    </source>
</evidence>
<organism evidence="1 2">
    <name type="scientific">Cinchona calisaya</name>
    <dbReference type="NCBI Taxonomy" id="153742"/>
    <lineage>
        <taxon>Eukaryota</taxon>
        <taxon>Viridiplantae</taxon>
        <taxon>Streptophyta</taxon>
        <taxon>Embryophyta</taxon>
        <taxon>Tracheophyta</taxon>
        <taxon>Spermatophyta</taxon>
        <taxon>Magnoliopsida</taxon>
        <taxon>eudicotyledons</taxon>
        <taxon>Gunneridae</taxon>
        <taxon>Pentapetalae</taxon>
        <taxon>asterids</taxon>
        <taxon>lamiids</taxon>
        <taxon>Gentianales</taxon>
        <taxon>Rubiaceae</taxon>
        <taxon>Cinchonoideae</taxon>
        <taxon>Cinchoneae</taxon>
        <taxon>Cinchona</taxon>
    </lineage>
</organism>
<comment type="caution">
    <text evidence="1">The sequence shown here is derived from an EMBL/GenBank/DDBJ whole genome shotgun (WGS) entry which is preliminary data.</text>
</comment>
<keyword evidence="2" id="KW-1185">Reference proteome</keyword>
<evidence type="ECO:0000313" key="2">
    <source>
        <dbReference type="Proteomes" id="UP001630127"/>
    </source>
</evidence>
<reference evidence="1 2" key="1">
    <citation type="submission" date="2024-11" db="EMBL/GenBank/DDBJ databases">
        <title>A near-complete genome assembly of Cinchona calisaya.</title>
        <authorList>
            <person name="Lian D.C."/>
            <person name="Zhao X.W."/>
            <person name="Wei L."/>
        </authorList>
    </citation>
    <scope>NUCLEOTIDE SEQUENCE [LARGE SCALE GENOMIC DNA]</scope>
    <source>
        <tissue evidence="1">Nenye</tissue>
    </source>
</reference>
<dbReference type="Proteomes" id="UP001630127">
    <property type="component" value="Unassembled WGS sequence"/>
</dbReference>
<proteinExistence type="predicted"/>
<protein>
    <submittedName>
        <fullName evidence="1">Uncharacterized protein</fullName>
    </submittedName>
</protein>
<sequence length="159" mass="18957">MRKFCLKLKALKAGLKEFDKEFYGNMPNRIQQLKMYLEQVKEGLQNYANEISLHLANRKCTMHYANLIITKKMSAKNKARIYCLHEENWNIRFFHIKSHHAMTRMLTLLDNNGEKIEEYKEVKDHAVSFFQFLFTEKGPFSETHKTFHGQLTSRHVTEE</sequence>
<name>A0ABD3AT63_9GENT</name>
<dbReference type="EMBL" id="JBJUIK010000002">
    <property type="protein sequence ID" value="KAL3534261.1"/>
    <property type="molecule type" value="Genomic_DNA"/>
</dbReference>